<evidence type="ECO:0000313" key="5">
    <source>
        <dbReference type="Proteomes" id="UP000006875"/>
    </source>
</evidence>
<dbReference type="InterPro" id="IPR036388">
    <property type="entry name" value="WH-like_DNA-bd_sf"/>
</dbReference>
<dbReference type="InterPro" id="IPR005471">
    <property type="entry name" value="Tscrpt_reg_IclR_N"/>
</dbReference>
<dbReference type="RefSeq" id="WP_013388575.1">
    <property type="nucleotide sequence ID" value="NC_014633.1"/>
</dbReference>
<dbReference type="Gene3D" id="3.30.450.40">
    <property type="match status" value="1"/>
</dbReference>
<dbReference type="EMBL" id="CP002282">
    <property type="protein sequence ID" value="ADO83913.1"/>
    <property type="molecule type" value="Genomic_DNA"/>
</dbReference>
<dbReference type="KEGG" id="ipo:Ilyop_2149"/>
<dbReference type="Pfam" id="PF09339">
    <property type="entry name" value="HTH_IclR"/>
    <property type="match status" value="1"/>
</dbReference>
<dbReference type="SUPFAM" id="SSF55781">
    <property type="entry name" value="GAF domain-like"/>
    <property type="match status" value="1"/>
</dbReference>
<name>E3HC70_ILYPC</name>
<dbReference type="SMART" id="SM00346">
    <property type="entry name" value="HTH_ICLR"/>
    <property type="match status" value="1"/>
</dbReference>
<dbReference type="SUPFAM" id="SSF46785">
    <property type="entry name" value="Winged helix' DNA-binding domain"/>
    <property type="match status" value="1"/>
</dbReference>
<dbReference type="HOGENOM" id="CLU_1270891_0_0_0"/>
<dbReference type="PROSITE" id="PS51077">
    <property type="entry name" value="HTH_ICLR"/>
    <property type="match status" value="1"/>
</dbReference>
<dbReference type="OrthoDB" id="940174at2"/>
<dbReference type="GO" id="GO:0003700">
    <property type="term" value="F:DNA-binding transcription factor activity"/>
    <property type="evidence" value="ECO:0007669"/>
    <property type="project" value="TreeGrafter"/>
</dbReference>
<dbReference type="Gene3D" id="1.10.10.10">
    <property type="entry name" value="Winged helix-like DNA-binding domain superfamily/Winged helix DNA-binding domain"/>
    <property type="match status" value="1"/>
</dbReference>
<dbReference type="InterPro" id="IPR050707">
    <property type="entry name" value="HTH_MetabolicPath_Reg"/>
</dbReference>
<sequence>MSEKKYIQSVQRAFGIIHFIAEKGTAKLNEISEATGLKTSTAFGIIQTLEHLGQITRTNNGLDYTLGLNSLRLGLSYMNGSGISDKINELLNKLVASVDETASFALKVGNRYYYLDYVLSSQPLKVVLEENKFIDFPDEAAVAKVFNNTDENLKYFTDFEEVYQGTNCFAVPYKTGGAIVGCVALSGPSFRLTDEKMKEAYASYLEIMKELGLENHL</sequence>
<dbReference type="InterPro" id="IPR029016">
    <property type="entry name" value="GAF-like_dom_sf"/>
</dbReference>
<dbReference type="Proteomes" id="UP000006875">
    <property type="component" value="Plasmid pILYOP01"/>
</dbReference>
<keyword evidence="5" id="KW-1185">Reference proteome</keyword>
<dbReference type="InterPro" id="IPR036390">
    <property type="entry name" value="WH_DNA-bd_sf"/>
</dbReference>
<proteinExistence type="predicted"/>
<evidence type="ECO:0000259" key="3">
    <source>
        <dbReference type="PROSITE" id="PS51077"/>
    </source>
</evidence>
<dbReference type="GO" id="GO:0045892">
    <property type="term" value="P:negative regulation of DNA-templated transcription"/>
    <property type="evidence" value="ECO:0007669"/>
    <property type="project" value="TreeGrafter"/>
</dbReference>
<dbReference type="PANTHER" id="PTHR30136">
    <property type="entry name" value="HELIX-TURN-HELIX TRANSCRIPTIONAL REGULATOR, ICLR FAMILY"/>
    <property type="match status" value="1"/>
</dbReference>
<evidence type="ECO:0000256" key="2">
    <source>
        <dbReference type="ARBA" id="ARBA00023163"/>
    </source>
</evidence>
<keyword evidence="1" id="KW-0805">Transcription regulation</keyword>
<organism evidence="4 5">
    <name type="scientific">Ilyobacter polytropus (strain ATCC 51220 / DSM 2926 / LMG 16218 / CuHBu1)</name>
    <dbReference type="NCBI Taxonomy" id="572544"/>
    <lineage>
        <taxon>Bacteria</taxon>
        <taxon>Fusobacteriati</taxon>
        <taxon>Fusobacteriota</taxon>
        <taxon>Fusobacteriia</taxon>
        <taxon>Fusobacteriales</taxon>
        <taxon>Fusobacteriaceae</taxon>
        <taxon>Ilyobacter</taxon>
    </lineage>
</organism>
<feature type="domain" description="HTH iclR-type" evidence="3">
    <location>
        <begin position="7"/>
        <end position="68"/>
    </location>
</feature>
<dbReference type="AlphaFoldDB" id="E3HC70"/>
<keyword evidence="4" id="KW-0614">Plasmid</keyword>
<geneLocation type="plasmid" evidence="4 5">
    <name>pILYOP01</name>
</geneLocation>
<evidence type="ECO:0000313" key="4">
    <source>
        <dbReference type="EMBL" id="ADO83913.1"/>
    </source>
</evidence>
<dbReference type="GO" id="GO:0003677">
    <property type="term" value="F:DNA binding"/>
    <property type="evidence" value="ECO:0007669"/>
    <property type="project" value="InterPro"/>
</dbReference>
<gene>
    <name evidence="4" type="ordered locus">Ilyop_2149</name>
</gene>
<accession>E3HC70</accession>
<dbReference type="PANTHER" id="PTHR30136:SF35">
    <property type="entry name" value="HTH-TYPE TRANSCRIPTIONAL REGULATOR RV1719"/>
    <property type="match status" value="1"/>
</dbReference>
<protein>
    <submittedName>
        <fullName evidence="4">Transcriptional regulator, IclR family</fullName>
    </submittedName>
</protein>
<keyword evidence="2" id="KW-0804">Transcription</keyword>
<evidence type="ECO:0000256" key="1">
    <source>
        <dbReference type="ARBA" id="ARBA00023015"/>
    </source>
</evidence>
<reference evidence="4 5" key="1">
    <citation type="journal article" date="2010" name="Stand. Genomic Sci.">
        <title>Complete genome sequence of Ilyobacter polytropus type strain (CuHbu1).</title>
        <authorList>
            <person name="Sikorski J."/>
            <person name="Chertkov O."/>
            <person name="Lapidus A."/>
            <person name="Nolan M."/>
            <person name="Lucas S."/>
            <person name="Del Rio T.G."/>
            <person name="Tice H."/>
            <person name="Cheng J.F."/>
            <person name="Tapia R."/>
            <person name="Han C."/>
            <person name="Goodwin L."/>
            <person name="Pitluck S."/>
            <person name="Liolios K."/>
            <person name="Ivanova N."/>
            <person name="Mavromatis K."/>
            <person name="Mikhailova N."/>
            <person name="Pati A."/>
            <person name="Chen A."/>
            <person name="Palaniappan K."/>
            <person name="Land M."/>
            <person name="Hauser L."/>
            <person name="Chang Y.J."/>
            <person name="Jeffries C.D."/>
            <person name="Brambilla E."/>
            <person name="Yasawong M."/>
            <person name="Rohde M."/>
            <person name="Pukall R."/>
            <person name="Spring S."/>
            <person name="Goker M."/>
            <person name="Woyke T."/>
            <person name="Bristow J."/>
            <person name="Eisen J.A."/>
            <person name="Markowitz V."/>
            <person name="Hugenholtz P."/>
            <person name="Kyrpides N.C."/>
            <person name="Klenk H.P."/>
        </authorList>
    </citation>
    <scope>NUCLEOTIDE SEQUENCE [LARGE SCALE GENOMIC DNA]</scope>
    <source>
        <strain evidence="5">ATCC 51220 / DSM 2926 / LMG 16218 / CuHBu1</strain>
        <plasmid evidence="5">pILYOP01</plasmid>
    </source>
</reference>